<dbReference type="RefSeq" id="WP_145434945.1">
    <property type="nucleotide sequence ID" value="NZ_CP036339.1"/>
</dbReference>
<dbReference type="KEGG" id="llh:I41_44790"/>
<dbReference type="Proteomes" id="UP000317909">
    <property type="component" value="Chromosome"/>
</dbReference>
<gene>
    <name evidence="2" type="ORF">I41_44790</name>
</gene>
<sequence precursor="true">MFSLHETTRKRTCRTAFFALCLGPTCATAAWIADHHLPWRDAAAARRLSDRYHLDVTLADWQDPRPNTTRLAAVTLAEPGHADPLLKLNGFESRRRGDSLILSVNEATLAIADLPALAARIAWSLYRTPAAKIELHIRQLVLSASAGNGNPVTLHRVHGVIERDQHDAPRLQLIAHLTAQPAADARPIVLAVARSAALTSGDGKSVDASNGAEKREAPAHVVTLKTQQHALPVALLAPLVPGVAALNDGATFTGVLTWHVGANVADATGNLHGRLAAVDLAGMLPRNSPHLLTGIAAVELTDCRWHGAQFQRLAGTLTTASAAANGSLLMAAPIYLGCHPGDALKSIQAAAARAAEERRAGREPAEEDAAQVAANHQLSHFACRFNLDAAGLAIEPHLPAASTLPADTLAAESDQPILFCRPIVEAARLPAVAWLQFIASPPGPWWIPYTPATLETARRLPTPQ</sequence>
<evidence type="ECO:0008006" key="4">
    <source>
        <dbReference type="Google" id="ProtNLM"/>
    </source>
</evidence>
<feature type="signal peptide" evidence="1">
    <location>
        <begin position="1"/>
        <end position="29"/>
    </location>
</feature>
<evidence type="ECO:0000313" key="2">
    <source>
        <dbReference type="EMBL" id="QDT75269.1"/>
    </source>
</evidence>
<protein>
    <recommendedName>
        <fullName evidence="4">SLA1 homology domain-containing protein</fullName>
    </recommendedName>
</protein>
<organism evidence="2 3">
    <name type="scientific">Lacipirellula limnantheis</name>
    <dbReference type="NCBI Taxonomy" id="2528024"/>
    <lineage>
        <taxon>Bacteria</taxon>
        <taxon>Pseudomonadati</taxon>
        <taxon>Planctomycetota</taxon>
        <taxon>Planctomycetia</taxon>
        <taxon>Pirellulales</taxon>
        <taxon>Lacipirellulaceae</taxon>
        <taxon>Lacipirellula</taxon>
    </lineage>
</organism>
<reference evidence="2 3" key="1">
    <citation type="submission" date="2019-02" db="EMBL/GenBank/DDBJ databases">
        <title>Deep-cultivation of Planctomycetes and their phenomic and genomic characterization uncovers novel biology.</title>
        <authorList>
            <person name="Wiegand S."/>
            <person name="Jogler M."/>
            <person name="Boedeker C."/>
            <person name="Pinto D."/>
            <person name="Vollmers J."/>
            <person name="Rivas-Marin E."/>
            <person name="Kohn T."/>
            <person name="Peeters S.H."/>
            <person name="Heuer A."/>
            <person name="Rast P."/>
            <person name="Oberbeckmann S."/>
            <person name="Bunk B."/>
            <person name="Jeske O."/>
            <person name="Meyerdierks A."/>
            <person name="Storesund J.E."/>
            <person name="Kallscheuer N."/>
            <person name="Luecker S."/>
            <person name="Lage O.M."/>
            <person name="Pohl T."/>
            <person name="Merkel B.J."/>
            <person name="Hornburger P."/>
            <person name="Mueller R.-W."/>
            <person name="Bruemmer F."/>
            <person name="Labrenz M."/>
            <person name="Spormann A.M."/>
            <person name="Op den Camp H."/>
            <person name="Overmann J."/>
            <person name="Amann R."/>
            <person name="Jetten M.S.M."/>
            <person name="Mascher T."/>
            <person name="Medema M.H."/>
            <person name="Devos D.P."/>
            <person name="Kaster A.-K."/>
            <person name="Ovreas L."/>
            <person name="Rohde M."/>
            <person name="Galperin M.Y."/>
            <person name="Jogler C."/>
        </authorList>
    </citation>
    <scope>NUCLEOTIDE SEQUENCE [LARGE SCALE GENOMIC DNA]</scope>
    <source>
        <strain evidence="2 3">I41</strain>
    </source>
</reference>
<keyword evidence="1" id="KW-0732">Signal</keyword>
<evidence type="ECO:0000256" key="1">
    <source>
        <dbReference type="SAM" id="SignalP"/>
    </source>
</evidence>
<dbReference type="EMBL" id="CP036339">
    <property type="protein sequence ID" value="QDT75269.1"/>
    <property type="molecule type" value="Genomic_DNA"/>
</dbReference>
<name>A0A517U3R9_9BACT</name>
<accession>A0A517U3R9</accession>
<feature type="chain" id="PRO_5021724259" description="SLA1 homology domain-containing protein" evidence="1">
    <location>
        <begin position="30"/>
        <end position="464"/>
    </location>
</feature>
<evidence type="ECO:0000313" key="3">
    <source>
        <dbReference type="Proteomes" id="UP000317909"/>
    </source>
</evidence>
<proteinExistence type="predicted"/>
<keyword evidence="3" id="KW-1185">Reference proteome</keyword>
<dbReference type="OrthoDB" id="247707at2"/>
<dbReference type="AlphaFoldDB" id="A0A517U3R9"/>